<name>A0ABT9IHS7_9ACTN</name>
<protein>
    <recommendedName>
        <fullName evidence="3">DUF4267 domain-containing protein</fullName>
    </recommendedName>
</protein>
<dbReference type="EMBL" id="JASNFN010000037">
    <property type="protein sequence ID" value="MDP5185138.1"/>
    <property type="molecule type" value="Genomic_DNA"/>
</dbReference>
<accession>A0ABT9IHS7</accession>
<evidence type="ECO:0000313" key="2">
    <source>
        <dbReference type="Proteomes" id="UP001233673"/>
    </source>
</evidence>
<proteinExistence type="predicted"/>
<sequence length="128" mass="12774">MAKKKTAAETSKKSMAQALGAVGVAFGAISVLAPRSVASGYGVPVTPAGLQLQRLFGSRALVVSALALTAKTDEEVDRGLAAVAAMNALDTLTALAGAGKAGGRTTTRAVVSSLAYGAAALWIRSLDE</sequence>
<evidence type="ECO:0000313" key="1">
    <source>
        <dbReference type="EMBL" id="MDP5185138.1"/>
    </source>
</evidence>
<organism evidence="1 2">
    <name type="scientific">Blastococcus carthaginiensis</name>
    <dbReference type="NCBI Taxonomy" id="3050034"/>
    <lineage>
        <taxon>Bacteria</taxon>
        <taxon>Bacillati</taxon>
        <taxon>Actinomycetota</taxon>
        <taxon>Actinomycetes</taxon>
        <taxon>Geodermatophilales</taxon>
        <taxon>Geodermatophilaceae</taxon>
        <taxon>Blastococcus</taxon>
    </lineage>
</organism>
<comment type="caution">
    <text evidence="1">The sequence shown here is derived from an EMBL/GenBank/DDBJ whole genome shotgun (WGS) entry which is preliminary data.</text>
</comment>
<dbReference type="RefSeq" id="WP_306001665.1">
    <property type="nucleotide sequence ID" value="NZ_JASNFN010000037.1"/>
</dbReference>
<dbReference type="Proteomes" id="UP001233673">
    <property type="component" value="Unassembled WGS sequence"/>
</dbReference>
<keyword evidence="2" id="KW-1185">Reference proteome</keyword>
<reference evidence="2" key="1">
    <citation type="submission" date="2023-05" db="EMBL/GenBank/DDBJ databases">
        <title>Draft genome of Pseudofrankia sp. BMG5.37.</title>
        <authorList>
            <person name="Gtari M."/>
            <person name="Ghodhbane F."/>
            <person name="Sbissi I."/>
        </authorList>
    </citation>
    <scope>NUCLEOTIDE SEQUENCE [LARGE SCALE GENOMIC DNA]</scope>
    <source>
        <strain evidence="2">BMG 814</strain>
    </source>
</reference>
<gene>
    <name evidence="1" type="ORF">QOZ88_21100</name>
</gene>
<evidence type="ECO:0008006" key="3">
    <source>
        <dbReference type="Google" id="ProtNLM"/>
    </source>
</evidence>